<keyword evidence="1" id="KW-0732">Signal</keyword>
<feature type="chain" id="PRO_5009524090" description="3D domain-containing protein" evidence="1">
    <location>
        <begin position="26"/>
        <end position="194"/>
    </location>
</feature>
<evidence type="ECO:0000313" key="3">
    <source>
        <dbReference type="Proteomes" id="UP000176914"/>
    </source>
</evidence>
<dbReference type="CDD" id="cd22784">
    <property type="entry name" value="DPBB_MltA_YuiC-like"/>
    <property type="match status" value="1"/>
</dbReference>
<comment type="caution">
    <text evidence="2">The sequence shown here is derived from an EMBL/GenBank/DDBJ whole genome shotgun (WGS) entry which is preliminary data.</text>
</comment>
<evidence type="ECO:0000313" key="2">
    <source>
        <dbReference type="EMBL" id="OGG70685.1"/>
    </source>
</evidence>
<reference evidence="2 3" key="1">
    <citation type="journal article" date="2016" name="Nat. Commun.">
        <title>Thousands of microbial genomes shed light on interconnected biogeochemical processes in an aquifer system.</title>
        <authorList>
            <person name="Anantharaman K."/>
            <person name="Brown C.T."/>
            <person name="Hug L.A."/>
            <person name="Sharon I."/>
            <person name="Castelle C.J."/>
            <person name="Probst A.J."/>
            <person name="Thomas B.C."/>
            <person name="Singh A."/>
            <person name="Wilkins M.J."/>
            <person name="Karaoz U."/>
            <person name="Brodie E.L."/>
            <person name="Williams K.H."/>
            <person name="Hubbard S.S."/>
            <person name="Banfield J.F."/>
        </authorList>
    </citation>
    <scope>NUCLEOTIDE SEQUENCE [LARGE SCALE GENOMIC DNA]</scope>
</reference>
<accession>A0A1F6EAH6</accession>
<evidence type="ECO:0008006" key="4">
    <source>
        <dbReference type="Google" id="ProtNLM"/>
    </source>
</evidence>
<feature type="signal peptide" evidence="1">
    <location>
        <begin position="1"/>
        <end position="25"/>
    </location>
</feature>
<gene>
    <name evidence="2" type="ORF">A3C20_04145</name>
</gene>
<organism evidence="2 3">
    <name type="scientific">Candidatus Kaiserbacteria bacterium RIFCSPHIGHO2_02_FULL_55_25</name>
    <dbReference type="NCBI Taxonomy" id="1798498"/>
    <lineage>
        <taxon>Bacteria</taxon>
        <taxon>Candidatus Kaiseribacteriota</taxon>
    </lineage>
</organism>
<proteinExistence type="predicted"/>
<dbReference type="AlphaFoldDB" id="A0A1F6EAH6"/>
<name>A0A1F6EAH6_9BACT</name>
<dbReference type="Proteomes" id="UP000176914">
    <property type="component" value="Unassembled WGS sequence"/>
</dbReference>
<sequence length="194" mass="20371">MTGIFNTALIGLFALSGMGGHTAFATTTAIAPIEPSYPSYTVAMTGYNAVAAQTDGDPHITASGAFSNPDIIAARSQDLAGELPFGTVIEVMAASSSPNCGYGLVDQQVGLRVIGDSMHSRMRNKIDILFDMQDTVRAGGKETNPAIALGVCKRVQIRVVGKIDMKNIPTTQTGLRLAVGILPKADEQLLAVYK</sequence>
<dbReference type="EMBL" id="MFLL01000001">
    <property type="protein sequence ID" value="OGG70685.1"/>
    <property type="molecule type" value="Genomic_DNA"/>
</dbReference>
<protein>
    <recommendedName>
        <fullName evidence="4">3D domain-containing protein</fullName>
    </recommendedName>
</protein>
<evidence type="ECO:0000256" key="1">
    <source>
        <dbReference type="SAM" id="SignalP"/>
    </source>
</evidence>